<dbReference type="GO" id="GO:0009252">
    <property type="term" value="P:peptidoglycan biosynthetic process"/>
    <property type="evidence" value="ECO:0007669"/>
    <property type="project" value="UniProtKB-UniRule"/>
</dbReference>
<feature type="transmembrane region" description="Helical" evidence="7">
    <location>
        <begin position="83"/>
        <end position="102"/>
    </location>
</feature>
<feature type="transmembrane region" description="Helical" evidence="7">
    <location>
        <begin position="210"/>
        <end position="229"/>
    </location>
</feature>
<comment type="caution">
    <text evidence="10">The sequence shown here is derived from an EMBL/GenBank/DDBJ whole genome shotgun (WGS) entry which is preliminary data.</text>
</comment>
<dbReference type="NCBIfam" id="TIGR00445">
    <property type="entry name" value="mraY"/>
    <property type="match status" value="1"/>
</dbReference>
<accession>A0A9D1THQ0</accession>
<dbReference type="InterPro" id="IPR003524">
    <property type="entry name" value="PNAcMuramoyl-5peptid_Trfase"/>
</dbReference>
<evidence type="ECO:0000256" key="4">
    <source>
        <dbReference type="ARBA" id="ARBA00022692"/>
    </source>
</evidence>
<keyword evidence="5 7" id="KW-1133">Transmembrane helix</keyword>
<keyword evidence="7 9" id="KW-0460">Magnesium</keyword>
<reference evidence="10" key="1">
    <citation type="journal article" date="2021" name="PeerJ">
        <title>Extensive microbial diversity within the chicken gut microbiome revealed by metagenomics and culture.</title>
        <authorList>
            <person name="Gilroy R."/>
            <person name="Ravi A."/>
            <person name="Getino M."/>
            <person name="Pursley I."/>
            <person name="Horton D.L."/>
            <person name="Alikhan N.F."/>
            <person name="Baker D."/>
            <person name="Gharbi K."/>
            <person name="Hall N."/>
            <person name="Watson M."/>
            <person name="Adriaenssens E.M."/>
            <person name="Foster-Nyarko E."/>
            <person name="Jarju S."/>
            <person name="Secka A."/>
            <person name="Antonio M."/>
            <person name="Oren A."/>
            <person name="Chaudhuri R.R."/>
            <person name="La Ragione R."/>
            <person name="Hildebrand F."/>
            <person name="Pallen M.J."/>
        </authorList>
    </citation>
    <scope>NUCLEOTIDE SEQUENCE</scope>
    <source>
        <strain evidence="10">CHK193-4272</strain>
    </source>
</reference>
<dbReference type="GO" id="GO:0051301">
    <property type="term" value="P:cell division"/>
    <property type="evidence" value="ECO:0007669"/>
    <property type="project" value="UniProtKB-KW"/>
</dbReference>
<keyword evidence="7" id="KW-0132">Cell division</keyword>
<keyword evidence="6 7" id="KW-0472">Membrane</keyword>
<dbReference type="InterPro" id="IPR000715">
    <property type="entry name" value="Glycosyl_transferase_4"/>
</dbReference>
<comment type="subcellular location">
    <subcellularLocation>
        <location evidence="7">Cell membrane</location>
        <topology evidence="7">Multi-pass membrane protein</topology>
    </subcellularLocation>
    <subcellularLocation>
        <location evidence="1">Membrane</location>
        <topology evidence="1">Multi-pass membrane protein</topology>
    </subcellularLocation>
</comment>
<feature type="transmembrane region" description="Helical" evidence="7">
    <location>
        <begin position="6"/>
        <end position="27"/>
    </location>
</feature>
<comment type="catalytic activity">
    <reaction evidence="7">
        <text>UDP-N-acetyl-alpha-D-muramoyl-L-alanyl-gamma-D-glutamyl-meso-2,6-diaminopimeloyl-D-alanyl-D-alanine + di-trans,octa-cis-undecaprenyl phosphate = di-trans,octa-cis-undecaprenyl diphospho-N-acetyl-alpha-D-muramoyl-L-alanyl-D-glutamyl-meso-2,6-diaminopimeloyl-D-alanyl-D-alanine + UMP</text>
        <dbReference type="Rhea" id="RHEA:28386"/>
        <dbReference type="ChEBI" id="CHEBI:57865"/>
        <dbReference type="ChEBI" id="CHEBI:60392"/>
        <dbReference type="ChEBI" id="CHEBI:61386"/>
        <dbReference type="ChEBI" id="CHEBI:61387"/>
        <dbReference type="EC" id="2.7.8.13"/>
    </reaction>
</comment>
<feature type="transmembrane region" description="Helical" evidence="7">
    <location>
        <begin position="159"/>
        <end position="179"/>
    </location>
</feature>
<evidence type="ECO:0000256" key="6">
    <source>
        <dbReference type="ARBA" id="ARBA00023136"/>
    </source>
</evidence>
<dbReference type="HAMAP" id="MF_00038">
    <property type="entry name" value="MraY"/>
    <property type="match status" value="1"/>
</dbReference>
<dbReference type="GO" id="GO:0008360">
    <property type="term" value="P:regulation of cell shape"/>
    <property type="evidence" value="ECO:0007669"/>
    <property type="project" value="UniProtKB-KW"/>
</dbReference>
<dbReference type="GO" id="GO:0008963">
    <property type="term" value="F:phospho-N-acetylmuramoyl-pentapeptide-transferase activity"/>
    <property type="evidence" value="ECO:0007669"/>
    <property type="project" value="UniProtKB-UniRule"/>
</dbReference>
<comment type="pathway">
    <text evidence="7">Cell wall biogenesis; peptidoglycan biosynthesis.</text>
</comment>
<protein>
    <recommendedName>
        <fullName evidence="7 8">Phospho-N-acetylmuramoyl-pentapeptide-transferase</fullName>
        <ecNumber evidence="7 8">2.7.8.13</ecNumber>
    </recommendedName>
    <alternativeName>
        <fullName evidence="7">UDP-MurNAc-pentapeptide phosphotransferase</fullName>
    </alternativeName>
</protein>
<name>A0A9D1THQ0_9FIRM</name>
<keyword evidence="7" id="KW-0961">Cell wall biogenesis/degradation</keyword>
<evidence type="ECO:0000256" key="2">
    <source>
        <dbReference type="ARBA" id="ARBA00005583"/>
    </source>
</evidence>
<keyword evidence="7" id="KW-0573">Peptidoglycan synthesis</keyword>
<keyword evidence="7" id="KW-0131">Cell cycle</keyword>
<feature type="transmembrane region" description="Helical" evidence="7">
    <location>
        <begin position="310"/>
        <end position="329"/>
    </location>
</feature>
<evidence type="ECO:0000256" key="3">
    <source>
        <dbReference type="ARBA" id="ARBA00022679"/>
    </source>
</evidence>
<dbReference type="CDD" id="cd06852">
    <property type="entry name" value="GT_MraY"/>
    <property type="match status" value="1"/>
</dbReference>
<proteinExistence type="inferred from homology"/>
<dbReference type="PANTHER" id="PTHR22926">
    <property type="entry name" value="PHOSPHO-N-ACETYLMURAMOYL-PENTAPEPTIDE-TRANSFERASE"/>
    <property type="match status" value="1"/>
</dbReference>
<reference evidence="10" key="2">
    <citation type="submission" date="2021-04" db="EMBL/GenBank/DDBJ databases">
        <authorList>
            <person name="Gilroy R."/>
        </authorList>
    </citation>
    <scope>NUCLEOTIDE SEQUENCE</scope>
    <source>
        <strain evidence="10">CHK193-4272</strain>
    </source>
</reference>
<feature type="binding site" evidence="9">
    <location>
        <position position="238"/>
    </location>
    <ligand>
        <name>Mg(2+)</name>
        <dbReference type="ChEBI" id="CHEBI:18420"/>
    </ligand>
</feature>
<comment type="function">
    <text evidence="7">Catalyzes the initial step of the lipid cycle reactions in the biosynthesis of the cell wall peptidoglycan: transfers peptidoglycan precursor phospho-MurNAc-pentapeptide from UDP-MurNAc-pentapeptide onto the lipid carrier undecaprenyl phosphate, yielding undecaprenyl-pyrophosphoryl-MurNAc-pentapeptide, known as lipid I.</text>
</comment>
<keyword evidence="3 7" id="KW-0808">Transferase</keyword>
<feature type="transmembrane region" description="Helical" evidence="7">
    <location>
        <begin position="186"/>
        <end position="204"/>
    </location>
</feature>
<evidence type="ECO:0000256" key="1">
    <source>
        <dbReference type="ARBA" id="ARBA00004141"/>
    </source>
</evidence>
<dbReference type="InterPro" id="IPR018480">
    <property type="entry name" value="PNAcMuramoyl-5peptid_Trfase_CS"/>
</dbReference>
<evidence type="ECO:0000256" key="5">
    <source>
        <dbReference type="ARBA" id="ARBA00022989"/>
    </source>
</evidence>
<feature type="transmembrane region" description="Helical" evidence="7">
    <location>
        <begin position="122"/>
        <end position="139"/>
    </location>
</feature>
<evidence type="ECO:0000256" key="9">
    <source>
        <dbReference type="PIRSR" id="PIRSR600715-1"/>
    </source>
</evidence>
<evidence type="ECO:0000313" key="10">
    <source>
        <dbReference type="EMBL" id="HIV62068.1"/>
    </source>
</evidence>
<keyword evidence="4 7" id="KW-0812">Transmembrane</keyword>
<gene>
    <name evidence="7 10" type="primary">mraY</name>
    <name evidence="10" type="ORF">H9746_04360</name>
</gene>
<feature type="transmembrane region" description="Helical" evidence="7">
    <location>
        <begin position="48"/>
        <end position="71"/>
    </location>
</feature>
<dbReference type="GO" id="GO:0071555">
    <property type="term" value="P:cell wall organization"/>
    <property type="evidence" value="ECO:0007669"/>
    <property type="project" value="UniProtKB-KW"/>
</dbReference>
<comment type="similarity">
    <text evidence="2 7">Belongs to the glycosyltransferase 4 family. MraY subfamily.</text>
</comment>
<keyword evidence="7" id="KW-0133">Cell shape</keyword>
<organism evidence="10 11">
    <name type="scientific">Candidatus Butyricicoccus avistercoris</name>
    <dbReference type="NCBI Taxonomy" id="2838518"/>
    <lineage>
        <taxon>Bacteria</taxon>
        <taxon>Bacillati</taxon>
        <taxon>Bacillota</taxon>
        <taxon>Clostridia</taxon>
        <taxon>Eubacteriales</taxon>
        <taxon>Butyricicoccaceae</taxon>
        <taxon>Butyricicoccus</taxon>
    </lineage>
</organism>
<dbReference type="PROSITE" id="PS01348">
    <property type="entry name" value="MRAY_2"/>
    <property type="match status" value="1"/>
</dbReference>
<dbReference type="EC" id="2.7.8.13" evidence="7 8"/>
<sequence length="333" mass="36478">MRLALIAAAIAFIVTAVIGMPIINWLRKMKFGQKILEIGPKWHMNKQNIPTMGGFMFIIGITISMIISYFILSAEKTQNALSMPLFFSVLFMAFAYGLVGMIDDWAKIRKKQNAGLTPMQKLLLQIVVAAVFISLLRLADGQTGGLWIPVLERTIQFNWIVYMIFAIIVVVGCDNAVNLTDGIDGLAASVTVPVGIFFVCVGIHQQNIGVVAFAAALVGGLLAFLIFNFNPAKVFMGDTGSLFLGGAVAGLAFACNLPLVLLPVGLIYVLETLSVILQVGYFKISHGKRLFKMAPIHHHFEMCGWGERKIVFIFTLVTTVMCVLAWILFKSAL</sequence>
<dbReference type="EMBL" id="DXIE01000028">
    <property type="protein sequence ID" value="HIV62068.1"/>
    <property type="molecule type" value="Genomic_DNA"/>
</dbReference>
<comment type="cofactor">
    <cofactor evidence="7 9">
        <name>Mg(2+)</name>
        <dbReference type="ChEBI" id="CHEBI:18420"/>
    </cofactor>
</comment>
<feature type="binding site" evidence="9">
    <location>
        <position position="178"/>
    </location>
    <ligand>
        <name>Mg(2+)</name>
        <dbReference type="ChEBI" id="CHEBI:18420"/>
    </ligand>
</feature>
<dbReference type="GO" id="GO:0005886">
    <property type="term" value="C:plasma membrane"/>
    <property type="evidence" value="ECO:0007669"/>
    <property type="project" value="UniProtKB-SubCell"/>
</dbReference>
<evidence type="ECO:0000256" key="8">
    <source>
        <dbReference type="NCBIfam" id="TIGR00445"/>
    </source>
</evidence>
<keyword evidence="7 9" id="KW-0479">Metal-binding</keyword>
<dbReference type="Proteomes" id="UP000886808">
    <property type="component" value="Unassembled WGS sequence"/>
</dbReference>
<evidence type="ECO:0000313" key="11">
    <source>
        <dbReference type="Proteomes" id="UP000886808"/>
    </source>
</evidence>
<dbReference type="GO" id="GO:0046872">
    <property type="term" value="F:metal ion binding"/>
    <property type="evidence" value="ECO:0007669"/>
    <property type="project" value="UniProtKB-KW"/>
</dbReference>
<dbReference type="Pfam" id="PF00953">
    <property type="entry name" value="Glycos_transf_4"/>
    <property type="match status" value="1"/>
</dbReference>
<dbReference type="PANTHER" id="PTHR22926:SF5">
    <property type="entry name" value="PHOSPHO-N-ACETYLMURAMOYL-PENTAPEPTIDE-TRANSFERASE HOMOLOG"/>
    <property type="match status" value="1"/>
</dbReference>
<dbReference type="AlphaFoldDB" id="A0A9D1THQ0"/>
<keyword evidence="7" id="KW-1003">Cell membrane</keyword>
<feature type="transmembrane region" description="Helical" evidence="7">
    <location>
        <begin position="241"/>
        <end position="259"/>
    </location>
</feature>
<evidence type="ECO:0000256" key="7">
    <source>
        <dbReference type="HAMAP-Rule" id="MF_00038"/>
    </source>
</evidence>